<organism evidence="1 3">
    <name type="scientific">Paenibacillus urinalis</name>
    <dbReference type="NCBI Taxonomy" id="521520"/>
    <lineage>
        <taxon>Bacteria</taxon>
        <taxon>Bacillati</taxon>
        <taxon>Bacillota</taxon>
        <taxon>Bacilli</taxon>
        <taxon>Bacillales</taxon>
        <taxon>Paenibacillaceae</taxon>
        <taxon>Paenibacillus</taxon>
    </lineage>
</organism>
<proteinExistence type="predicted"/>
<accession>A0AAX3MSH8</accession>
<dbReference type="AlphaFoldDB" id="A0AAX3MSH8"/>
<sequence>MYPKFIIPFEFIPFEIMNKREADIFFQWFLESQQSRIQTLIEYFRGSEGFIVEKLDFTPESLNYLWNWFVPRIELVKKSREELQEEHNEIPEWLKSEVIVNEDKFGGETETIIIDIGIYFGNVFLQQFSQLKWGVIYKPRNFADVNRPIIIGFNKDVALNPIRIVNTCATKVVKGTGNNNLIDLYNVWAKYLE</sequence>
<dbReference type="EMBL" id="CP118101">
    <property type="protein sequence ID" value="WDH80480.1"/>
    <property type="molecule type" value="Genomic_DNA"/>
</dbReference>
<keyword evidence="4" id="KW-1185">Reference proteome</keyword>
<dbReference type="RefSeq" id="WP_047911791.1">
    <property type="nucleotide sequence ID" value="NZ_CP118101.1"/>
</dbReference>
<name>A0AAX3MSH8_9BACL</name>
<reference evidence="1 4" key="1">
    <citation type="submission" date="2023-02" db="EMBL/GenBank/DDBJ databases">
        <title>Pathogen: clinical or host-associated sample.</title>
        <authorList>
            <person name="Hergert J."/>
            <person name="Casey R."/>
            <person name="Wagner J."/>
            <person name="Young E.L."/>
            <person name="Oakeson K.F."/>
        </authorList>
    </citation>
    <scope>NUCLEOTIDE SEQUENCE</scope>
    <source>
        <strain evidence="2 4">2022CK-00829</strain>
        <strain evidence="1">2022CK-00830</strain>
    </source>
</reference>
<dbReference type="Proteomes" id="UP001221519">
    <property type="component" value="Chromosome"/>
</dbReference>
<dbReference type="Proteomes" id="UP001220962">
    <property type="component" value="Chromosome"/>
</dbReference>
<evidence type="ECO:0000313" key="1">
    <source>
        <dbReference type="EMBL" id="WDH80480.1"/>
    </source>
</evidence>
<evidence type="ECO:0000313" key="3">
    <source>
        <dbReference type="Proteomes" id="UP001220962"/>
    </source>
</evidence>
<evidence type="ECO:0000313" key="4">
    <source>
        <dbReference type="Proteomes" id="UP001221519"/>
    </source>
</evidence>
<protein>
    <submittedName>
        <fullName evidence="1">Uncharacterized protein</fullName>
    </submittedName>
</protein>
<gene>
    <name evidence="1" type="ORF">PUW23_12970</name>
    <name evidence="2" type="ORF">PUW25_12635</name>
</gene>
<dbReference type="EMBL" id="CP118108">
    <property type="protein sequence ID" value="WDI00166.1"/>
    <property type="molecule type" value="Genomic_DNA"/>
</dbReference>
<evidence type="ECO:0000313" key="2">
    <source>
        <dbReference type="EMBL" id="WDI00166.1"/>
    </source>
</evidence>